<protein>
    <submittedName>
        <fullName evidence="2">Uncharacterized protein</fullName>
    </submittedName>
</protein>
<keyword evidence="3" id="KW-1185">Reference proteome</keyword>
<evidence type="ECO:0000256" key="1">
    <source>
        <dbReference type="SAM" id="MobiDB-lite"/>
    </source>
</evidence>
<dbReference type="GeneID" id="64973936"/>
<organism evidence="2 3">
    <name type="scientific">Aspergillus puulaauensis</name>
    <dbReference type="NCBI Taxonomy" id="1220207"/>
    <lineage>
        <taxon>Eukaryota</taxon>
        <taxon>Fungi</taxon>
        <taxon>Dikarya</taxon>
        <taxon>Ascomycota</taxon>
        <taxon>Pezizomycotina</taxon>
        <taxon>Eurotiomycetes</taxon>
        <taxon>Eurotiomycetidae</taxon>
        <taxon>Eurotiales</taxon>
        <taxon>Aspergillaceae</taxon>
        <taxon>Aspergillus</taxon>
    </lineage>
</organism>
<name>A0A7R7XLW6_9EURO</name>
<accession>A0A7R7XLW6</accession>
<evidence type="ECO:0000313" key="2">
    <source>
        <dbReference type="EMBL" id="BCS23931.1"/>
    </source>
</evidence>
<feature type="compositionally biased region" description="Low complexity" evidence="1">
    <location>
        <begin position="18"/>
        <end position="35"/>
    </location>
</feature>
<dbReference type="EMBL" id="AP024446">
    <property type="protein sequence ID" value="BCS23931.1"/>
    <property type="molecule type" value="Genomic_DNA"/>
</dbReference>
<reference evidence="2" key="2">
    <citation type="submission" date="2021-02" db="EMBL/GenBank/DDBJ databases">
        <title>Aspergillus puulaauensis MK2 genome sequence.</title>
        <authorList>
            <person name="Futagami T."/>
            <person name="Mori K."/>
            <person name="Kadooka C."/>
            <person name="Tanaka T."/>
        </authorList>
    </citation>
    <scope>NUCLEOTIDE SEQUENCE</scope>
    <source>
        <strain evidence="2">MK2</strain>
    </source>
</reference>
<evidence type="ECO:0000313" key="3">
    <source>
        <dbReference type="Proteomes" id="UP000654913"/>
    </source>
</evidence>
<dbReference type="OrthoDB" id="4476768at2759"/>
<feature type="region of interest" description="Disordered" evidence="1">
    <location>
        <begin position="1"/>
        <end position="96"/>
    </location>
</feature>
<dbReference type="AlphaFoldDB" id="A0A7R7XLW6"/>
<feature type="compositionally biased region" description="Polar residues" evidence="1">
    <location>
        <begin position="1"/>
        <end position="17"/>
    </location>
</feature>
<dbReference type="RefSeq" id="XP_041556125.1">
    <property type="nucleotide sequence ID" value="XM_041703439.1"/>
</dbReference>
<dbReference type="KEGG" id="apuu:APUU_40375S"/>
<dbReference type="Proteomes" id="UP000654913">
    <property type="component" value="Chromosome 4"/>
</dbReference>
<gene>
    <name evidence="2" type="ORF">APUU_40375S</name>
</gene>
<feature type="compositionally biased region" description="Low complexity" evidence="1">
    <location>
        <begin position="86"/>
        <end position="96"/>
    </location>
</feature>
<proteinExistence type="predicted"/>
<reference evidence="2" key="1">
    <citation type="submission" date="2021-01" db="EMBL/GenBank/DDBJ databases">
        <authorList>
            <consortium name="Aspergillus puulaauensis MK2 genome sequencing consortium"/>
            <person name="Kazuki M."/>
            <person name="Futagami T."/>
        </authorList>
    </citation>
    <scope>NUCLEOTIDE SEQUENCE</scope>
    <source>
        <strain evidence="2">MK2</strain>
    </source>
</reference>
<sequence>MPTTNPRYPNLQEETLNQRQQFQSQPSQGKSQGQGIAQSGHQHPHPQEDFEQTMDQQGNLVSDEYSFTDGGKKKGHSGQDDEADLFDAAQADFDDL</sequence>